<comment type="catalytic activity">
    <reaction evidence="5">
        <text>L-cysteine + L-glutamate + ATP = gamma-L-glutamyl-L-cysteine + ADP + phosphate + H(+)</text>
        <dbReference type="Rhea" id="RHEA:13285"/>
        <dbReference type="ChEBI" id="CHEBI:15378"/>
        <dbReference type="ChEBI" id="CHEBI:29985"/>
        <dbReference type="ChEBI" id="CHEBI:30616"/>
        <dbReference type="ChEBI" id="CHEBI:35235"/>
        <dbReference type="ChEBI" id="CHEBI:43474"/>
        <dbReference type="ChEBI" id="CHEBI:58173"/>
        <dbReference type="ChEBI" id="CHEBI:456216"/>
        <dbReference type="EC" id="6.3.2.2"/>
    </reaction>
</comment>
<dbReference type="InterPro" id="IPR014746">
    <property type="entry name" value="Gln_synth/guanido_kin_cat_dom"/>
</dbReference>
<comment type="caution">
    <text evidence="6">The sequence shown here is derived from an EMBL/GenBank/DDBJ whole genome shotgun (WGS) entry which is preliminary data.</text>
</comment>
<dbReference type="EMBL" id="JBGMEH010000002">
    <property type="protein sequence ID" value="MFO3715729.1"/>
    <property type="molecule type" value="Genomic_DNA"/>
</dbReference>
<dbReference type="Proteomes" id="UP001638015">
    <property type="component" value="Unassembled WGS sequence"/>
</dbReference>
<dbReference type="InterPro" id="IPR006336">
    <property type="entry name" value="GCS2"/>
</dbReference>
<gene>
    <name evidence="6" type="ORF">ACCQ40_02860</name>
</gene>
<evidence type="ECO:0000256" key="1">
    <source>
        <dbReference type="ARBA" id="ARBA00012220"/>
    </source>
</evidence>
<dbReference type="GO" id="GO:0016874">
    <property type="term" value="F:ligase activity"/>
    <property type="evidence" value="ECO:0007669"/>
    <property type="project" value="UniProtKB-KW"/>
</dbReference>
<evidence type="ECO:0000313" key="7">
    <source>
        <dbReference type="Proteomes" id="UP001638015"/>
    </source>
</evidence>
<keyword evidence="3" id="KW-0547">Nucleotide-binding</keyword>
<dbReference type="InterPro" id="IPR035434">
    <property type="entry name" value="GCL_bact_plant"/>
</dbReference>
<dbReference type="Pfam" id="PF04107">
    <property type="entry name" value="GCS2"/>
    <property type="match status" value="1"/>
</dbReference>
<evidence type="ECO:0000256" key="2">
    <source>
        <dbReference type="ARBA" id="ARBA00022598"/>
    </source>
</evidence>
<evidence type="ECO:0000256" key="5">
    <source>
        <dbReference type="ARBA" id="ARBA00048819"/>
    </source>
</evidence>
<protein>
    <recommendedName>
        <fullName evidence="1">glutamate--cysteine ligase</fullName>
        <ecNumber evidence="1">6.3.2.2</ecNumber>
    </recommendedName>
</protein>
<accession>A0ABW9MV82</accession>
<name>A0ABW9MV82_9FIRM</name>
<dbReference type="PANTHER" id="PTHR34378:SF1">
    <property type="entry name" value="GLUTAMATE--CYSTEINE LIGASE, CHLOROPLASTIC"/>
    <property type="match status" value="1"/>
</dbReference>
<dbReference type="EC" id="6.3.2.2" evidence="1"/>
<keyword evidence="2 6" id="KW-0436">Ligase</keyword>
<evidence type="ECO:0000256" key="3">
    <source>
        <dbReference type="ARBA" id="ARBA00022741"/>
    </source>
</evidence>
<evidence type="ECO:0000256" key="4">
    <source>
        <dbReference type="ARBA" id="ARBA00022840"/>
    </source>
</evidence>
<dbReference type="RefSeq" id="WP_410032541.1">
    <property type="nucleotide sequence ID" value="NZ_JBGMEH010000002.1"/>
</dbReference>
<dbReference type="SUPFAM" id="SSF55931">
    <property type="entry name" value="Glutamine synthetase/guanido kinase"/>
    <property type="match status" value="1"/>
</dbReference>
<reference evidence="6 7" key="1">
    <citation type="journal article" date="2025" name="Anaerobe">
        <title>Description of Anaerococcus kampingiae sp. nov., Anaerococcus groningensis sp. nov., Anaerococcus martiniensis sp. nov., and Anaerococcus cruorum sp. nov., isolated from human clinical specimens.</title>
        <authorList>
            <person name="Boiten K.E."/>
            <person name="Meijer J."/>
            <person name="van Wezel E.M."/>
            <person name="Veloo A.C.M."/>
        </authorList>
    </citation>
    <scope>NUCLEOTIDE SEQUENCE [LARGE SCALE GENOMIC DNA]</scope>
    <source>
        <strain evidence="6 7">ENR1039</strain>
    </source>
</reference>
<evidence type="ECO:0000313" key="6">
    <source>
        <dbReference type="EMBL" id="MFO3715729.1"/>
    </source>
</evidence>
<dbReference type="Gene3D" id="3.30.590.20">
    <property type="match status" value="1"/>
</dbReference>
<proteinExistence type="predicted"/>
<dbReference type="PANTHER" id="PTHR34378">
    <property type="entry name" value="GLUTAMATE--CYSTEINE LIGASE, CHLOROPLASTIC"/>
    <property type="match status" value="1"/>
</dbReference>
<organism evidence="6 7">
    <name type="scientific">Anaerococcus cruorum</name>
    <dbReference type="NCBI Taxonomy" id="3115617"/>
    <lineage>
        <taxon>Bacteria</taxon>
        <taxon>Bacillati</taxon>
        <taxon>Bacillota</taxon>
        <taxon>Tissierellia</taxon>
        <taxon>Tissierellales</taxon>
        <taxon>Peptoniphilaceae</taxon>
        <taxon>Anaerococcus</taxon>
    </lineage>
</organism>
<keyword evidence="7" id="KW-1185">Reference proteome</keyword>
<sequence>MNYDKKIEAIAGYIESGEKSVDDFKVGFEVEHFVINADTMETLTYGEEGGVRDSLEEIEKMGYEASYEDDNIMGLTADNFAISIEPAAQFEVALDAKKTIDQLHTAYIEVMGKLIPVFDKKNQLLAQVGYQPKTKIEQLPFIPKERYKYMSQYFKDFGGSSPYNMMKGSGSLQVAIDYKDEEDFKKKFFVANAVSTFLYSIFDNAYIFEGEVYPKHNLRQTIWDNCDKKRSGIYDFAFDSDLSYKKYAEKILATDSIFIHKDGKDIYTANTPFEEIFDDEEMNLDTINHALSIVFPDVRVKKYIEVRMPDNVPYPYNFAAVALIKNMFYDKEVLDFLYDLFADMTYEKSQKLKDKAVMQGVDTVYKDKKISEWMLLVTEMIKEDREYIDPLEELLKKDQTPRDIYEALYKENPKDAIYQYSVNKFVKEN</sequence>
<keyword evidence="4" id="KW-0067">ATP-binding</keyword>